<organism evidence="1">
    <name type="scientific">bioreactor metagenome</name>
    <dbReference type="NCBI Taxonomy" id="1076179"/>
    <lineage>
        <taxon>unclassified sequences</taxon>
        <taxon>metagenomes</taxon>
        <taxon>ecological metagenomes</taxon>
    </lineage>
</organism>
<accession>A0A645ILB3</accession>
<dbReference type="EMBL" id="VSSQ01117312">
    <property type="protein sequence ID" value="MPN51816.1"/>
    <property type="molecule type" value="Genomic_DNA"/>
</dbReference>
<comment type="caution">
    <text evidence="1">The sequence shown here is derived from an EMBL/GenBank/DDBJ whole genome shotgun (WGS) entry which is preliminary data.</text>
</comment>
<sequence length="67" mass="7769">MTEKINSGIFQQIKDIEIFKKTLTILNDTVAWDLNGNYDPRECIDIDPFTIYEQPDVSESEFLNNIA</sequence>
<protein>
    <submittedName>
        <fullName evidence="1">Uncharacterized protein</fullName>
    </submittedName>
</protein>
<reference evidence="1" key="1">
    <citation type="submission" date="2019-08" db="EMBL/GenBank/DDBJ databases">
        <authorList>
            <person name="Kucharzyk K."/>
            <person name="Murdoch R.W."/>
            <person name="Higgins S."/>
            <person name="Loffler F."/>
        </authorList>
    </citation>
    <scope>NUCLEOTIDE SEQUENCE</scope>
</reference>
<dbReference type="AlphaFoldDB" id="A0A645ILB3"/>
<evidence type="ECO:0000313" key="1">
    <source>
        <dbReference type="EMBL" id="MPN51816.1"/>
    </source>
</evidence>
<name>A0A645ILB3_9ZZZZ</name>
<proteinExistence type="predicted"/>
<gene>
    <name evidence="1" type="ORF">SDC9_199465</name>
</gene>